<evidence type="ECO:0000313" key="3">
    <source>
        <dbReference type="Proteomes" id="UP001235712"/>
    </source>
</evidence>
<proteinExistence type="predicted"/>
<feature type="compositionally biased region" description="Pro residues" evidence="1">
    <location>
        <begin position="203"/>
        <end position="213"/>
    </location>
</feature>
<sequence length="540" mass="55977">MSDARARASASTVRDELMAEYLRVSEQMLATQREVMLAYLNDDTPDPEAADERPVRRVRTLRLLEPADATSSGSWLLVGRGPRVNELAALLRSHGSAVRVADDLSSPVVDVAGVLLTGPLSEAPRAALPDVHPHLTWALKSGVGRLVALTGGGTESDGLAGTLRALRLGHPHAQIRLVDITDRAPEPTLLPEVATEVLRPALPNPHTPPPAPGAAPARGVVPTAGGVPASREGTSVAADRAAEVTRWGGRWFRAEMTPQPITGDPGSAAELIREAGLEPGSVVLVSGGFHGVAADLVRDLARAGCRVDLAGPTAPEPPAEAPAPVSCEDEGDAETARDLADLYAALARSGGLLPGAVDLQAREALASRQVGQLLADLATTRTAEGHLADVVHHRLDTADESEAVRLVKTVLADRGRLDLVVHVTGVTEHDRTFAGVYATEARAARSLLNALTESGTSGGSATPTLGTVLLTTIDAPAESTIRAGQSALSDTLGRIGDRYATTSGSRTVTITCADASALAPLALLGELAHGEPHLTQVTYS</sequence>
<name>A0ABT9P531_9ACTN</name>
<protein>
    <submittedName>
        <fullName evidence="2">NAD(P)-dependent dehydrogenase (Short-subunit alcohol dehydrogenase family)</fullName>
    </submittedName>
</protein>
<comment type="caution">
    <text evidence="2">The sequence shown here is derived from an EMBL/GenBank/DDBJ whole genome shotgun (WGS) entry which is preliminary data.</text>
</comment>
<reference evidence="2 3" key="1">
    <citation type="submission" date="2023-07" db="EMBL/GenBank/DDBJ databases">
        <title>Sequencing the genomes of 1000 actinobacteria strains.</title>
        <authorList>
            <person name="Klenk H.-P."/>
        </authorList>
    </citation>
    <scope>NUCLEOTIDE SEQUENCE [LARGE SCALE GENOMIC DNA]</scope>
    <source>
        <strain evidence="2 3">DSM 44388</strain>
    </source>
</reference>
<gene>
    <name evidence="2" type="ORF">J2S57_003549</name>
</gene>
<keyword evidence="3" id="KW-1185">Reference proteome</keyword>
<organism evidence="2 3">
    <name type="scientific">Kineosporia succinea</name>
    <dbReference type="NCBI Taxonomy" id="84632"/>
    <lineage>
        <taxon>Bacteria</taxon>
        <taxon>Bacillati</taxon>
        <taxon>Actinomycetota</taxon>
        <taxon>Actinomycetes</taxon>
        <taxon>Kineosporiales</taxon>
        <taxon>Kineosporiaceae</taxon>
        <taxon>Kineosporia</taxon>
    </lineage>
</organism>
<evidence type="ECO:0000313" key="2">
    <source>
        <dbReference type="EMBL" id="MDP9827800.1"/>
    </source>
</evidence>
<dbReference type="RefSeq" id="WP_307244313.1">
    <property type="nucleotide sequence ID" value="NZ_JAUSQZ010000001.1"/>
</dbReference>
<feature type="compositionally biased region" description="Low complexity" evidence="1">
    <location>
        <begin position="214"/>
        <end position="229"/>
    </location>
</feature>
<evidence type="ECO:0000256" key="1">
    <source>
        <dbReference type="SAM" id="MobiDB-lite"/>
    </source>
</evidence>
<dbReference type="EMBL" id="JAUSQZ010000001">
    <property type="protein sequence ID" value="MDP9827800.1"/>
    <property type="molecule type" value="Genomic_DNA"/>
</dbReference>
<dbReference type="InterPro" id="IPR036291">
    <property type="entry name" value="NAD(P)-bd_dom_sf"/>
</dbReference>
<dbReference type="Gene3D" id="3.40.50.720">
    <property type="entry name" value="NAD(P)-binding Rossmann-like Domain"/>
    <property type="match status" value="1"/>
</dbReference>
<accession>A0ABT9P531</accession>
<dbReference type="SUPFAM" id="SSF51735">
    <property type="entry name" value="NAD(P)-binding Rossmann-fold domains"/>
    <property type="match status" value="1"/>
</dbReference>
<dbReference type="Proteomes" id="UP001235712">
    <property type="component" value="Unassembled WGS sequence"/>
</dbReference>
<feature type="region of interest" description="Disordered" evidence="1">
    <location>
        <begin position="203"/>
        <end position="237"/>
    </location>
</feature>